<reference evidence="2 3" key="1">
    <citation type="submission" date="2017-11" db="EMBL/GenBank/DDBJ databases">
        <title>Genome sequence of the oocydin A producing rhizobacterium Serratia plymuthica 4Rx5.</title>
        <authorList>
            <person name="Matilla M.A."/>
            <person name="Udaondo Z."/>
            <person name="Salmond G.P.C."/>
        </authorList>
    </citation>
    <scope>NUCLEOTIDE SEQUENCE [LARGE SCALE GENOMIC DNA]</scope>
    <source>
        <strain evidence="2 3">4Rx5</strain>
    </source>
</reference>
<dbReference type="OrthoDB" id="9807787at2"/>
<dbReference type="InterPro" id="IPR007498">
    <property type="entry name" value="PqiA-like"/>
</dbReference>
<accession>A0A318NXK4</accession>
<feature type="transmembrane region" description="Helical" evidence="1">
    <location>
        <begin position="167"/>
        <end position="188"/>
    </location>
</feature>
<keyword evidence="1" id="KW-0472">Membrane</keyword>
<keyword evidence="1" id="KW-0812">Transmembrane</keyword>
<evidence type="ECO:0000313" key="2">
    <source>
        <dbReference type="EMBL" id="PYD37015.1"/>
    </source>
</evidence>
<dbReference type="EMBL" id="PESE01000008">
    <property type="protein sequence ID" value="PYD37015.1"/>
    <property type="molecule type" value="Genomic_DNA"/>
</dbReference>
<protein>
    <submittedName>
        <fullName evidence="2">Paraquat-inducible protein A</fullName>
    </submittedName>
</protein>
<feature type="transmembrane region" description="Helical" evidence="1">
    <location>
        <begin position="49"/>
        <end position="74"/>
    </location>
</feature>
<feature type="transmembrane region" description="Helical" evidence="1">
    <location>
        <begin position="94"/>
        <end position="122"/>
    </location>
</feature>
<evidence type="ECO:0000313" key="3">
    <source>
        <dbReference type="Proteomes" id="UP000248196"/>
    </source>
</evidence>
<dbReference type="Pfam" id="PF04403">
    <property type="entry name" value="PqiA"/>
    <property type="match status" value="1"/>
</dbReference>
<dbReference type="Proteomes" id="UP000248196">
    <property type="component" value="Unassembled WGS sequence"/>
</dbReference>
<sequence length="210" mass="22848">MKILPNTVVCRHCDSLYRYRPLTAGDEARCLRCRATLYRAGQINTERMLALALTAIIAFVVANVCPVIGVSFHAVQNVATLWQAAVALAQGVTLPLAVCMVFLLIVAPFLQITLFGWVLMFAHAGRCAPGFIGAVRLLKWLRPWSRVEVGMLGFLVAAIKLSGFLQVVAGPGSLAIAALMLLIVIIGSQDLQPLWERMPVAPDEGEEDHE</sequence>
<dbReference type="AlphaFoldDB" id="A0A318NXK4"/>
<dbReference type="RefSeq" id="WP_041417228.1">
    <property type="nucleotide sequence ID" value="NZ_PESE01000008.1"/>
</dbReference>
<proteinExistence type="predicted"/>
<organism evidence="2 3">
    <name type="scientific">Serratia plymuthica</name>
    <dbReference type="NCBI Taxonomy" id="82996"/>
    <lineage>
        <taxon>Bacteria</taxon>
        <taxon>Pseudomonadati</taxon>
        <taxon>Pseudomonadota</taxon>
        <taxon>Gammaproteobacteria</taxon>
        <taxon>Enterobacterales</taxon>
        <taxon>Yersiniaceae</taxon>
        <taxon>Serratia</taxon>
    </lineage>
</organism>
<name>A0A318NXK4_SERPL</name>
<gene>
    <name evidence="2" type="ORF">CT690_21385</name>
</gene>
<comment type="caution">
    <text evidence="2">The sequence shown here is derived from an EMBL/GenBank/DDBJ whole genome shotgun (WGS) entry which is preliminary data.</text>
</comment>
<evidence type="ECO:0000256" key="1">
    <source>
        <dbReference type="SAM" id="Phobius"/>
    </source>
</evidence>
<keyword evidence="1" id="KW-1133">Transmembrane helix</keyword>